<dbReference type="InterPro" id="IPR029063">
    <property type="entry name" value="SAM-dependent_MTases_sf"/>
</dbReference>
<dbReference type="SUPFAM" id="SSF51905">
    <property type="entry name" value="FAD/NAD(P)-binding domain"/>
    <property type="match status" value="1"/>
</dbReference>
<evidence type="ECO:0000256" key="5">
    <source>
        <dbReference type="ARBA" id="ARBA00022691"/>
    </source>
</evidence>
<feature type="region of interest" description="tRNA (mnm(5)s(2)U34)-methyltransferase" evidence="10">
    <location>
        <begin position="1"/>
        <end position="239"/>
    </location>
</feature>
<dbReference type="AlphaFoldDB" id="A0A1H6NA33"/>
<comment type="subcellular location">
    <subcellularLocation>
        <location evidence="10">Cytoplasm</location>
    </subcellularLocation>
</comment>
<feature type="domain" description="FAD dependent oxidoreductase" evidence="11">
    <location>
        <begin position="252"/>
        <end position="592"/>
    </location>
</feature>
<comment type="function">
    <text evidence="10">Catalyzes the last two steps in the biosynthesis of 5-methylaminomethyl-2-thiouridine (mnm(5)s(2)U) at the wobble position (U34) in tRNA. Catalyzes the FAD-dependent demodification of cmnm(5)s(2)U34 to nm(5)s(2)U34, followed by the transfer of a methyl group from S-adenosyl-L-methionine to nm(5)s(2)U34, to form mnm(5)s(2)U34.</text>
</comment>
<comment type="similarity">
    <text evidence="10">In the N-terminal section; belongs to the methyltransferase superfamily. tRNA (mnm(5)s(2)U34)-methyltransferase family.</text>
</comment>
<keyword evidence="9 10" id="KW-0511">Multifunctional enzyme</keyword>
<keyword evidence="5 10" id="KW-0949">S-adenosyl-L-methionine</keyword>
<comment type="catalytic activity">
    <reaction evidence="10">
        <text>5-aminomethyl-2-thiouridine(34) in tRNA + S-adenosyl-L-methionine = 5-methylaminomethyl-2-thiouridine(34) in tRNA + S-adenosyl-L-homocysteine + H(+)</text>
        <dbReference type="Rhea" id="RHEA:19569"/>
        <dbReference type="Rhea" id="RHEA-COMP:10195"/>
        <dbReference type="Rhea" id="RHEA-COMP:10197"/>
        <dbReference type="ChEBI" id="CHEBI:15378"/>
        <dbReference type="ChEBI" id="CHEBI:57856"/>
        <dbReference type="ChEBI" id="CHEBI:59789"/>
        <dbReference type="ChEBI" id="CHEBI:74454"/>
        <dbReference type="ChEBI" id="CHEBI:74455"/>
        <dbReference type="EC" id="2.1.1.61"/>
    </reaction>
</comment>
<dbReference type="EMBL" id="FNXF01000018">
    <property type="protein sequence ID" value="SEI09670.1"/>
    <property type="molecule type" value="Genomic_DNA"/>
</dbReference>
<evidence type="ECO:0000256" key="9">
    <source>
        <dbReference type="ARBA" id="ARBA00023268"/>
    </source>
</evidence>
<dbReference type="GO" id="GO:0004808">
    <property type="term" value="F:tRNA (5-methylaminomethyl-2-thiouridylate)(34)-methyltransferase activity"/>
    <property type="evidence" value="ECO:0007669"/>
    <property type="project" value="UniProtKB-EC"/>
</dbReference>
<dbReference type="Gene3D" id="3.50.50.60">
    <property type="entry name" value="FAD/NAD(P)-binding domain"/>
    <property type="match status" value="1"/>
</dbReference>
<evidence type="ECO:0000313" key="13">
    <source>
        <dbReference type="EMBL" id="SEI09670.1"/>
    </source>
</evidence>
<feature type="region of interest" description="FAD-dependent cmnm(5)s(2)U34 oxidoreductase" evidence="10">
    <location>
        <begin position="255"/>
        <end position="620"/>
    </location>
</feature>
<gene>
    <name evidence="10" type="primary">mnmC</name>
    <name evidence="13" type="ORF">SAMN05660691_03605</name>
</gene>
<feature type="domain" description="MnmC-like methyltransferase" evidence="12">
    <location>
        <begin position="117"/>
        <end position="238"/>
    </location>
</feature>
<evidence type="ECO:0000259" key="11">
    <source>
        <dbReference type="Pfam" id="PF01266"/>
    </source>
</evidence>
<dbReference type="STRING" id="173990.SAMN05660691_03605"/>
<evidence type="ECO:0000256" key="7">
    <source>
        <dbReference type="ARBA" id="ARBA00022827"/>
    </source>
</evidence>
<dbReference type="NCBIfam" id="NF033855">
    <property type="entry name" value="tRNA_MNMC2"/>
    <property type="match status" value="1"/>
</dbReference>
<protein>
    <recommendedName>
        <fullName evidence="10">tRNA 5-methylaminomethyl-2-thiouridine biosynthesis bifunctional protein MnmC</fullName>
        <shortName evidence="10">tRNA mnm(5)s(2)U biosynthesis bifunctional protein</shortName>
    </recommendedName>
    <domain>
        <recommendedName>
            <fullName evidence="10">tRNA (mnm(5)s(2)U34)-methyltransferase</fullName>
            <ecNumber evidence="10">2.1.1.61</ecNumber>
        </recommendedName>
    </domain>
    <domain>
        <recommendedName>
            <fullName evidence="10">FAD-dependent cmnm(5)s(2)U34 oxidoreductase</fullName>
            <ecNumber evidence="10">1.5.-.-</ecNumber>
        </recommendedName>
    </domain>
</protein>
<dbReference type="GO" id="GO:0032259">
    <property type="term" value="P:methylation"/>
    <property type="evidence" value="ECO:0007669"/>
    <property type="project" value="UniProtKB-KW"/>
</dbReference>
<dbReference type="HAMAP" id="MF_01102">
    <property type="entry name" value="MnmC"/>
    <property type="match status" value="1"/>
</dbReference>
<dbReference type="GO" id="GO:0002098">
    <property type="term" value="P:tRNA wobble uridine modification"/>
    <property type="evidence" value="ECO:0007669"/>
    <property type="project" value="TreeGrafter"/>
</dbReference>
<dbReference type="GO" id="GO:0016645">
    <property type="term" value="F:oxidoreductase activity, acting on the CH-NH group of donors"/>
    <property type="evidence" value="ECO:0007669"/>
    <property type="project" value="InterPro"/>
</dbReference>
<dbReference type="PANTHER" id="PTHR13847">
    <property type="entry name" value="SARCOSINE DEHYDROGENASE-RELATED"/>
    <property type="match status" value="1"/>
</dbReference>
<keyword evidence="14" id="KW-1185">Reference proteome</keyword>
<evidence type="ECO:0000256" key="1">
    <source>
        <dbReference type="ARBA" id="ARBA00022490"/>
    </source>
</evidence>
<accession>A0A1H6NA33</accession>
<evidence type="ECO:0000256" key="2">
    <source>
        <dbReference type="ARBA" id="ARBA00022603"/>
    </source>
</evidence>
<keyword evidence="8 10" id="KW-0560">Oxidoreductase</keyword>
<dbReference type="InterPro" id="IPR006076">
    <property type="entry name" value="FAD-dep_OxRdtase"/>
</dbReference>
<reference evidence="14" key="1">
    <citation type="submission" date="2016-10" db="EMBL/GenBank/DDBJ databases">
        <authorList>
            <person name="Varghese N."/>
            <person name="Submissions S."/>
        </authorList>
    </citation>
    <scope>NUCLEOTIDE SEQUENCE [LARGE SCALE GENOMIC DNA]</scope>
    <source>
        <strain evidence="14">DSM 17616</strain>
    </source>
</reference>
<evidence type="ECO:0000259" key="12">
    <source>
        <dbReference type="Pfam" id="PF05430"/>
    </source>
</evidence>
<evidence type="ECO:0000256" key="3">
    <source>
        <dbReference type="ARBA" id="ARBA00022630"/>
    </source>
</evidence>
<keyword evidence="7 10" id="KW-0274">FAD</keyword>
<dbReference type="InterPro" id="IPR023032">
    <property type="entry name" value="tRNA_MAMT_biosynth_bifunc_MnmC"/>
</dbReference>
<name>A0A1H6NA33_9GAMM</name>
<evidence type="ECO:0000256" key="4">
    <source>
        <dbReference type="ARBA" id="ARBA00022679"/>
    </source>
</evidence>
<dbReference type="NCBIfam" id="TIGR03197">
    <property type="entry name" value="MnmC_Cterm"/>
    <property type="match status" value="1"/>
</dbReference>
<proteinExistence type="inferred from homology"/>
<dbReference type="EC" id="2.1.1.61" evidence="10"/>
<dbReference type="RefSeq" id="WP_092796269.1">
    <property type="nucleotide sequence ID" value="NZ_FNXF01000018.1"/>
</dbReference>
<sequence length="620" mass="68438">MSQLTHAKIHFNEQGTPVASDFDDVYFSNDGGMAETSYVFLQQNGLPERWHTHSGPAFHIIETGFGTGANFLLSWLRFRQYRQLFPDAVCQRLYFSSFEKFPLSHADLTQALAVHTELKQQCQQLLDAYPLCIGGCHRLSFDNGSVVLDLWFGDVNTLLPQLNAKADAIYLDGFAPSKNPDMWQQQLFTGLARLSGNGSTVSTFTSAGLVKRGLQQAGFTVSKIKGFGRKREMLTAIMATDTATPTQPNNEITIIGGGIASLCTALALTQRGVAVHLICEDDRVARQASQNRQGAVYPNLHANLTDDSQLHAQAFLFARRFYQHWQQQGLSFAMDWCGLLHLASNTLLQQRQQKLIDKALWPTKLVQAVNASEASAIAGLELPHSGIYLPLAGWLSPQQFCLQALQYLQQQKLFRFSPDCKVRAIRQHNSGWHLDTAAGEYQAAVLVLACGSKLAEFAPTAQLPLNKIRGQVSYVQASAMAPLKTVLCHKGYITPQWQNLHSVGATFDRNATEAFISAQDNSENVELVRQQLQQPAWFAKAEVTDATAAFRATVPDHLPLVGPLAEQQNLYLIGAMGARGIMLSPLLAELLVCQICAEPLPLSQQLCERLAATRFHSDTL</sequence>
<dbReference type="Proteomes" id="UP000199371">
    <property type="component" value="Unassembled WGS sequence"/>
</dbReference>
<dbReference type="PANTHER" id="PTHR13847:SF283">
    <property type="entry name" value="TRNA 5-METHYLAMINOMETHYL-2-THIOURIDINE BIOSYNTHESIS BIFUNCTIONAL PROTEIN MNMC"/>
    <property type="match status" value="1"/>
</dbReference>
<dbReference type="InterPro" id="IPR047785">
    <property type="entry name" value="tRNA_MNMC2"/>
</dbReference>
<evidence type="ECO:0000313" key="14">
    <source>
        <dbReference type="Proteomes" id="UP000199371"/>
    </source>
</evidence>
<comment type="similarity">
    <text evidence="10">In the C-terminal section; belongs to the DAO family.</text>
</comment>
<keyword evidence="2 10" id="KW-0489">Methyltransferase</keyword>
<evidence type="ECO:0000256" key="10">
    <source>
        <dbReference type="HAMAP-Rule" id="MF_01102"/>
    </source>
</evidence>
<dbReference type="Pfam" id="PF01266">
    <property type="entry name" value="DAO"/>
    <property type="match status" value="1"/>
</dbReference>
<keyword evidence="1 10" id="KW-0963">Cytoplasm</keyword>
<dbReference type="InterPro" id="IPR036188">
    <property type="entry name" value="FAD/NAD-bd_sf"/>
</dbReference>
<keyword evidence="4 10" id="KW-0808">Transferase</keyword>
<dbReference type="InterPro" id="IPR008471">
    <property type="entry name" value="MnmC-like_methylTransf"/>
</dbReference>
<dbReference type="GO" id="GO:0005737">
    <property type="term" value="C:cytoplasm"/>
    <property type="evidence" value="ECO:0007669"/>
    <property type="project" value="UniProtKB-SubCell"/>
</dbReference>
<dbReference type="Gene3D" id="3.40.50.150">
    <property type="entry name" value="Vaccinia Virus protein VP39"/>
    <property type="match status" value="1"/>
</dbReference>
<dbReference type="EC" id="1.5.-.-" evidence="10"/>
<dbReference type="Pfam" id="PF05430">
    <property type="entry name" value="Methyltransf_30"/>
    <property type="match status" value="1"/>
</dbReference>
<keyword evidence="3 10" id="KW-0285">Flavoprotein</keyword>
<dbReference type="GO" id="GO:0050660">
    <property type="term" value="F:flavin adenine dinucleotide binding"/>
    <property type="evidence" value="ECO:0007669"/>
    <property type="project" value="UniProtKB-UniRule"/>
</dbReference>
<evidence type="ECO:0000256" key="6">
    <source>
        <dbReference type="ARBA" id="ARBA00022694"/>
    </source>
</evidence>
<evidence type="ECO:0000256" key="8">
    <source>
        <dbReference type="ARBA" id="ARBA00023002"/>
    </source>
</evidence>
<keyword evidence="6 10" id="KW-0819">tRNA processing</keyword>
<organism evidence="13 14">
    <name type="scientific">Rheinheimera pacifica</name>
    <dbReference type="NCBI Taxonomy" id="173990"/>
    <lineage>
        <taxon>Bacteria</taxon>
        <taxon>Pseudomonadati</taxon>
        <taxon>Pseudomonadota</taxon>
        <taxon>Gammaproteobacteria</taxon>
        <taxon>Chromatiales</taxon>
        <taxon>Chromatiaceae</taxon>
        <taxon>Rheinheimera</taxon>
    </lineage>
</organism>
<dbReference type="InterPro" id="IPR017610">
    <property type="entry name" value="tRNA_S-uridine_synth_MnmC_C"/>
</dbReference>
<dbReference type="OrthoDB" id="9786494at2"/>
<comment type="cofactor">
    <cofactor evidence="10">
        <name>FAD</name>
        <dbReference type="ChEBI" id="CHEBI:57692"/>
    </cofactor>
</comment>
<dbReference type="NCBIfam" id="NF002481">
    <property type="entry name" value="PRK01747.1-2"/>
    <property type="match status" value="1"/>
</dbReference>
<dbReference type="Gene3D" id="3.30.9.10">
    <property type="entry name" value="D-Amino Acid Oxidase, subunit A, domain 2"/>
    <property type="match status" value="1"/>
</dbReference>